<reference evidence="1 2" key="1">
    <citation type="submission" date="2024-09" db="EMBL/GenBank/DDBJ databases">
        <title>Laminarin stimulates single cell rates of sulfate reduction while oxygen inhibits transcriptomic activity in coastal marine sediment.</title>
        <authorList>
            <person name="Lindsay M."/>
            <person name="Orcutt B."/>
            <person name="Emerson D."/>
            <person name="Stepanauskas R."/>
            <person name="D'Angelo T."/>
        </authorList>
    </citation>
    <scope>NUCLEOTIDE SEQUENCE [LARGE SCALE GENOMIC DNA]</scope>
    <source>
        <strain evidence="1">SAG AM-311-K15</strain>
    </source>
</reference>
<evidence type="ECO:0000313" key="1">
    <source>
        <dbReference type="EMBL" id="MFC1849729.1"/>
    </source>
</evidence>
<sequence>METVIMIIIVLLAFLFIIKKLFFTAADPCKECNQKTCPESDFDDDQ</sequence>
<organism evidence="1 2">
    <name type="scientific">candidate division CSSED10-310 bacterium</name>
    <dbReference type="NCBI Taxonomy" id="2855610"/>
    <lineage>
        <taxon>Bacteria</taxon>
        <taxon>Bacteria division CSSED10-310</taxon>
    </lineage>
</organism>
<dbReference type="EMBL" id="JBHPBY010000056">
    <property type="protein sequence ID" value="MFC1849729.1"/>
    <property type="molecule type" value="Genomic_DNA"/>
</dbReference>
<proteinExistence type="predicted"/>
<dbReference type="Proteomes" id="UP001594351">
    <property type="component" value="Unassembled WGS sequence"/>
</dbReference>
<protein>
    <recommendedName>
        <fullName evidence="3">FeoB-associated Cys-rich membrane protein</fullName>
    </recommendedName>
</protein>
<name>A0ABV6YU48_UNCC1</name>
<keyword evidence="2" id="KW-1185">Reference proteome</keyword>
<comment type="caution">
    <text evidence="1">The sequence shown here is derived from an EMBL/GenBank/DDBJ whole genome shotgun (WGS) entry which is preliminary data.</text>
</comment>
<evidence type="ECO:0008006" key="3">
    <source>
        <dbReference type="Google" id="ProtNLM"/>
    </source>
</evidence>
<evidence type="ECO:0000313" key="2">
    <source>
        <dbReference type="Proteomes" id="UP001594351"/>
    </source>
</evidence>
<gene>
    <name evidence="1" type="ORF">ACFL27_05920</name>
</gene>
<accession>A0ABV6YU48</accession>